<keyword evidence="5" id="KW-0408">Iron</keyword>
<organism evidence="8 20">
    <name type="scientific">Halanaerobium congolense</name>
    <dbReference type="NCBI Taxonomy" id="54121"/>
    <lineage>
        <taxon>Bacteria</taxon>
        <taxon>Bacillati</taxon>
        <taxon>Bacillota</taxon>
        <taxon>Clostridia</taxon>
        <taxon>Halanaerobiales</taxon>
        <taxon>Halanaerobiaceae</taxon>
        <taxon>Halanaerobium</taxon>
    </lineage>
</organism>
<dbReference type="RefSeq" id="WP_073157427.1">
    <property type="nucleotide sequence ID" value="NZ_FMYT01000003.1"/>
</dbReference>
<evidence type="ECO:0000313" key="20">
    <source>
        <dbReference type="Proteomes" id="UP000324896"/>
    </source>
</evidence>
<dbReference type="InterPro" id="IPR051233">
    <property type="entry name" value="Desulfoferrodoxin_SOR"/>
</dbReference>
<dbReference type="GeneID" id="57011957"/>
<keyword evidence="2" id="KW-0813">Transport</keyword>
<evidence type="ECO:0000256" key="4">
    <source>
        <dbReference type="ARBA" id="ARBA00022982"/>
    </source>
</evidence>
<dbReference type="STRING" id="54121.SAMN04515653_103143"/>
<keyword evidence="3" id="KW-0479">Metal-binding</keyword>
<evidence type="ECO:0000313" key="15">
    <source>
        <dbReference type="Proteomes" id="UP000198945"/>
    </source>
</evidence>
<dbReference type="PANTHER" id="PTHR36541">
    <property type="entry name" value="SUPEROXIDE REDUCTASE-RELATED"/>
    <property type="match status" value="1"/>
</dbReference>
<dbReference type="NCBIfam" id="TIGR00332">
    <property type="entry name" value="neela_ferrous"/>
    <property type="match status" value="1"/>
</dbReference>
<evidence type="ECO:0000313" key="18">
    <source>
        <dbReference type="Proteomes" id="UP000295472"/>
    </source>
</evidence>
<accession>A0A1G6JI83</accession>
<dbReference type="Proteomes" id="UP000295472">
    <property type="component" value="Unassembled WGS sequence"/>
</dbReference>
<evidence type="ECO:0000313" key="14">
    <source>
        <dbReference type="Proteomes" id="UP000198612"/>
    </source>
</evidence>
<dbReference type="EMBL" id="FMYT01000003">
    <property type="protein sequence ID" value="SDC18423.1"/>
    <property type="molecule type" value="Genomic_DNA"/>
</dbReference>
<evidence type="ECO:0000313" key="16">
    <source>
        <dbReference type="Proteomes" id="UP000199519"/>
    </source>
</evidence>
<keyword evidence="4" id="KW-0249">Electron transport</keyword>
<dbReference type="Proteomes" id="UP000247389">
    <property type="component" value="Unassembled WGS sequence"/>
</dbReference>
<name>A0A1G6JI83_9FIRM</name>
<gene>
    <name evidence="12" type="ORF">BY453_11138</name>
    <name evidence="13" type="ORF">C7954_10496</name>
    <name evidence="7" type="ORF">C8C78_11331</name>
    <name evidence="8" type="ORF">SAMN04488597_10335</name>
    <name evidence="9" type="ORF">SAMN04488598_11333</name>
    <name evidence="11" type="ORF">SAMN04515652_11333</name>
    <name evidence="10" type="ORF">SAMN04515654_104142</name>
</gene>
<dbReference type="Proteomes" id="UP000295758">
    <property type="component" value="Unassembled WGS sequence"/>
</dbReference>
<reference evidence="7 17" key="3">
    <citation type="submission" date="2018-04" db="EMBL/GenBank/DDBJ databases">
        <title>Subsurface microbial communities from deep shales in Ohio and West Virginia, USA.</title>
        <authorList>
            <person name="Wrighton K."/>
        </authorList>
    </citation>
    <scope>NUCLEOTIDE SEQUENCE [LARGE SCALE GENOMIC DNA]</scope>
    <source>
        <strain evidence="13 18">DSMZ 11287</strain>
        <strain evidence="7 17">MSL28</strain>
    </source>
</reference>
<dbReference type="AlphaFoldDB" id="A0A1G6JI83"/>
<dbReference type="EMBL" id="SOAA01000011">
    <property type="protein sequence ID" value="TDS31564.1"/>
    <property type="molecule type" value="Genomic_DNA"/>
</dbReference>
<evidence type="ECO:0000313" key="11">
    <source>
        <dbReference type="EMBL" id="SES95213.1"/>
    </source>
</evidence>
<evidence type="ECO:0000256" key="2">
    <source>
        <dbReference type="ARBA" id="ARBA00022448"/>
    </source>
</evidence>
<comment type="similarity">
    <text evidence="1">Belongs to the desulfoferrodoxin family.</text>
</comment>
<dbReference type="PANTHER" id="PTHR36541:SF1">
    <property type="entry name" value="SUPEROXIDE REDUCTASE-RELATED"/>
    <property type="match status" value="1"/>
</dbReference>
<evidence type="ECO:0000313" key="10">
    <source>
        <dbReference type="EMBL" id="SDI32401.1"/>
    </source>
</evidence>
<reference evidence="12 19" key="4">
    <citation type="submission" date="2019-03" db="EMBL/GenBank/DDBJ databases">
        <title>Deep subsurface shale carbon reservoir microbial communities from Ohio and West Virginia, USA.</title>
        <authorList>
            <person name="Wrighton K."/>
        </authorList>
    </citation>
    <scope>NUCLEOTIDE SEQUENCE [LARGE SCALE GENOMIC DNA]</scope>
    <source>
        <strain evidence="12 19">UTICA-S4D12</strain>
    </source>
</reference>
<dbReference type="EMBL" id="FNEH01000004">
    <property type="protein sequence ID" value="SDI32401.1"/>
    <property type="molecule type" value="Genomic_DNA"/>
</dbReference>
<dbReference type="EMBL" id="QICM01000013">
    <property type="protein sequence ID" value="PXV65585.1"/>
    <property type="molecule type" value="Genomic_DNA"/>
</dbReference>
<dbReference type="InterPro" id="IPR036073">
    <property type="entry name" value="Desulfoferrodoxin_Fe-bd_dom_sf"/>
</dbReference>
<evidence type="ECO:0000313" key="8">
    <source>
        <dbReference type="EMBL" id="SDC18423.1"/>
    </source>
</evidence>
<dbReference type="Gene3D" id="2.60.40.730">
    <property type="entry name" value="SOR catalytic domain"/>
    <property type="match status" value="1"/>
</dbReference>
<protein>
    <submittedName>
        <fullName evidence="8">Superoxide reductase</fullName>
    </submittedName>
</protein>
<reference evidence="14 16" key="1">
    <citation type="submission" date="2016-10" db="EMBL/GenBank/DDBJ databases">
        <authorList>
            <person name="Varghese N."/>
            <person name="Submissions S."/>
        </authorList>
    </citation>
    <scope>NUCLEOTIDE SEQUENCE [LARGE SCALE GENOMIC DNA]</scope>
    <source>
        <strain evidence="8 20">WG10</strain>
        <strain evidence="9 16">WG2</strain>
        <strain evidence="11 14">WG5</strain>
    </source>
</reference>
<evidence type="ECO:0000256" key="1">
    <source>
        <dbReference type="ARBA" id="ARBA00005941"/>
    </source>
</evidence>
<evidence type="ECO:0000313" key="9">
    <source>
        <dbReference type="EMBL" id="SDF47825.1"/>
    </source>
</evidence>
<evidence type="ECO:0000256" key="5">
    <source>
        <dbReference type="ARBA" id="ARBA00023004"/>
    </source>
</evidence>
<keyword evidence="16" id="KW-1185">Reference proteome</keyword>
<dbReference type="Proteomes" id="UP000198945">
    <property type="component" value="Unassembled WGS sequence"/>
</dbReference>
<evidence type="ECO:0000313" key="7">
    <source>
        <dbReference type="EMBL" id="PXV65585.1"/>
    </source>
</evidence>
<evidence type="ECO:0000313" key="12">
    <source>
        <dbReference type="EMBL" id="TDS31564.1"/>
    </source>
</evidence>
<dbReference type="OrthoDB" id="9814936at2"/>
<dbReference type="InterPro" id="IPR002742">
    <property type="entry name" value="Desulfoferrodoxin_Fe-bd_dom"/>
</dbReference>
<evidence type="ECO:0000313" key="17">
    <source>
        <dbReference type="Proteomes" id="UP000247389"/>
    </source>
</evidence>
<proteinExistence type="inferred from homology"/>
<dbReference type="GO" id="GO:0005506">
    <property type="term" value="F:iron ion binding"/>
    <property type="evidence" value="ECO:0007669"/>
    <property type="project" value="InterPro"/>
</dbReference>
<reference evidence="10 15" key="2">
    <citation type="submission" date="2016-10" db="EMBL/GenBank/DDBJ databases">
        <authorList>
            <person name="de Groot N.N."/>
        </authorList>
    </citation>
    <scope>NUCLEOTIDE SEQUENCE [LARGE SCALE GENOMIC DNA]</scope>
    <source>
        <strain evidence="10 15">WG7</strain>
    </source>
</reference>
<evidence type="ECO:0000313" key="19">
    <source>
        <dbReference type="Proteomes" id="UP000295758"/>
    </source>
</evidence>
<dbReference type="EMBL" id="FOHG01000013">
    <property type="protein sequence ID" value="SES95213.1"/>
    <property type="molecule type" value="Genomic_DNA"/>
</dbReference>
<evidence type="ECO:0000256" key="3">
    <source>
        <dbReference type="ARBA" id="ARBA00022723"/>
    </source>
</evidence>
<dbReference type="Proteomes" id="UP000198612">
    <property type="component" value="Unassembled WGS sequence"/>
</dbReference>
<evidence type="ECO:0000313" key="13">
    <source>
        <dbReference type="EMBL" id="TDX46726.1"/>
    </source>
</evidence>
<dbReference type="Proteomes" id="UP000324896">
    <property type="component" value="Unassembled WGS sequence"/>
</dbReference>
<sequence>MGYYDLKKLENTGEDKTALEKKHVPYIQCPDEVKKGEYFEVKVTFGKEITHPMGPDHYIQYFDLYANYASLARVEFTPDMKAEATLNLKLEESCDLNVYAFCNLHGHWEGRKEIKVVE</sequence>
<evidence type="ECO:0000259" key="6">
    <source>
        <dbReference type="Pfam" id="PF01880"/>
    </source>
</evidence>
<dbReference type="SUPFAM" id="SSF49367">
    <property type="entry name" value="Superoxide reductase-like"/>
    <property type="match status" value="1"/>
</dbReference>
<dbReference type="Proteomes" id="UP000199519">
    <property type="component" value="Unassembled WGS sequence"/>
</dbReference>
<feature type="domain" description="Desulfoferrodoxin ferrous iron-binding" evidence="6">
    <location>
        <begin position="17"/>
        <end position="110"/>
    </location>
</feature>
<dbReference type="GO" id="GO:0016491">
    <property type="term" value="F:oxidoreductase activity"/>
    <property type="evidence" value="ECO:0007669"/>
    <property type="project" value="InterPro"/>
</dbReference>
<dbReference type="EMBL" id="FNBJ01000013">
    <property type="protein sequence ID" value="SDF47825.1"/>
    <property type="molecule type" value="Genomic_DNA"/>
</dbReference>
<dbReference type="EMBL" id="SOEF01000004">
    <property type="protein sequence ID" value="TDX46726.1"/>
    <property type="molecule type" value="Genomic_DNA"/>
</dbReference>
<dbReference type="Pfam" id="PF01880">
    <property type="entry name" value="Desulfoferrodox"/>
    <property type="match status" value="1"/>
</dbReference>